<dbReference type="PANTHER" id="PTHR46264">
    <property type="entry name" value="TYROSINE-TRNA LIGASE"/>
    <property type="match status" value="1"/>
</dbReference>
<proteinExistence type="inferred from homology"/>
<dbReference type="PIRSF" id="PIRSF006588">
    <property type="entry name" value="TyrRS_arch_euk"/>
    <property type="match status" value="1"/>
</dbReference>
<dbReference type="RefSeq" id="XP_012945400.1">
    <property type="nucleotide sequence ID" value="XM_013089946.2"/>
</dbReference>
<dbReference type="CDD" id="cd00805">
    <property type="entry name" value="TyrRS_core"/>
    <property type="match status" value="1"/>
</dbReference>
<evidence type="ECO:0000256" key="8">
    <source>
        <dbReference type="ARBA" id="ARBA00048248"/>
    </source>
</evidence>
<gene>
    <name evidence="11" type="primary">LOC101862321</name>
</gene>
<evidence type="ECO:0000313" key="11">
    <source>
        <dbReference type="RefSeq" id="XP_012945400.1"/>
    </source>
</evidence>
<evidence type="ECO:0000256" key="7">
    <source>
        <dbReference type="ARBA" id="ARBA00033323"/>
    </source>
</evidence>
<evidence type="ECO:0000313" key="10">
    <source>
        <dbReference type="Proteomes" id="UP000694888"/>
    </source>
</evidence>
<evidence type="ECO:0000256" key="4">
    <source>
        <dbReference type="ARBA" id="ARBA00022840"/>
    </source>
</evidence>
<dbReference type="Pfam" id="PF00579">
    <property type="entry name" value="tRNA-synt_1b"/>
    <property type="match status" value="1"/>
</dbReference>
<dbReference type="SUPFAM" id="SSF52374">
    <property type="entry name" value="Nucleotidylyl transferase"/>
    <property type="match status" value="1"/>
</dbReference>
<dbReference type="PANTHER" id="PTHR46264:SF4">
    <property type="entry name" value="TYROSINE--TRNA LIGASE, CYTOPLASMIC"/>
    <property type="match status" value="1"/>
</dbReference>
<sequence length="351" mass="40007">MGAPSRTVEEKLALIKKNLVETLEGEKTLREVLEQRELTVYWGTAPTGKPHIAYFVPMCKLADFLEAGCRVKVLIADLHAYLDDQKSPWEKLEHRAKYYETAIKAMLTSIGVQIDKLEFVRGTDFQLSKEYTLDVYKLHSHVTLENAKKAGTDVVKQTESPKINSLLYPGLQALDEQYLDVDAQYGGLDQRKIFVYAREVMPKLGYKKRIHFMTPMVPGLQGDKMSASKEESKIDLLDSQEDVKKKLKAAFCEEGKVEGNGVLAFCERVLFPLRKDGFVIKREEKHGWDLTFDTYAELQESFEKKEVHPVDLKNCVAGYLNELLEPIRAEFAKPENQKLLANAYGGEEKLH</sequence>
<comment type="similarity">
    <text evidence="9">Belongs to the class-I aminoacyl-tRNA synthetase family.</text>
</comment>
<accession>A0ABM1AD32</accession>
<keyword evidence="3 9" id="KW-0547">Nucleotide-binding</keyword>
<dbReference type="EC" id="6.1.1.1" evidence="1 9"/>
<evidence type="ECO:0000256" key="3">
    <source>
        <dbReference type="ARBA" id="ARBA00022741"/>
    </source>
</evidence>
<evidence type="ECO:0000256" key="6">
    <source>
        <dbReference type="ARBA" id="ARBA00023146"/>
    </source>
</evidence>
<evidence type="ECO:0000256" key="9">
    <source>
        <dbReference type="RuleBase" id="RU361234"/>
    </source>
</evidence>
<keyword evidence="10" id="KW-1185">Reference proteome</keyword>
<evidence type="ECO:0000256" key="2">
    <source>
        <dbReference type="ARBA" id="ARBA00022598"/>
    </source>
</evidence>
<dbReference type="GeneID" id="101862321"/>
<name>A0ABM1AD32_APLCA</name>
<dbReference type="InterPro" id="IPR050489">
    <property type="entry name" value="Tyr-tRNA_synthase"/>
</dbReference>
<organism evidence="10 11">
    <name type="scientific">Aplysia californica</name>
    <name type="common">California sea hare</name>
    <dbReference type="NCBI Taxonomy" id="6500"/>
    <lineage>
        <taxon>Eukaryota</taxon>
        <taxon>Metazoa</taxon>
        <taxon>Spiralia</taxon>
        <taxon>Lophotrochozoa</taxon>
        <taxon>Mollusca</taxon>
        <taxon>Gastropoda</taxon>
        <taxon>Heterobranchia</taxon>
        <taxon>Euthyneura</taxon>
        <taxon>Tectipleura</taxon>
        <taxon>Aplysiida</taxon>
        <taxon>Aplysioidea</taxon>
        <taxon>Aplysiidae</taxon>
        <taxon>Aplysia</taxon>
    </lineage>
</organism>
<dbReference type="Proteomes" id="UP000694888">
    <property type="component" value="Unplaced"/>
</dbReference>
<dbReference type="InterPro" id="IPR014729">
    <property type="entry name" value="Rossmann-like_a/b/a_fold"/>
</dbReference>
<dbReference type="NCBIfam" id="TIGR00234">
    <property type="entry name" value="tyrS"/>
    <property type="match status" value="1"/>
</dbReference>
<keyword evidence="2 9" id="KW-0436">Ligase</keyword>
<keyword evidence="5 9" id="KW-0648">Protein biosynthesis</keyword>
<dbReference type="InterPro" id="IPR002307">
    <property type="entry name" value="Tyr-tRNA-ligase"/>
</dbReference>
<dbReference type="InterPro" id="IPR002305">
    <property type="entry name" value="aa-tRNA-synth_Ic"/>
</dbReference>
<evidence type="ECO:0000256" key="5">
    <source>
        <dbReference type="ARBA" id="ARBA00022917"/>
    </source>
</evidence>
<dbReference type="NCBIfam" id="NF006330">
    <property type="entry name" value="PRK08560.1"/>
    <property type="match status" value="1"/>
</dbReference>
<dbReference type="PRINTS" id="PR01040">
    <property type="entry name" value="TRNASYNTHTYR"/>
</dbReference>
<dbReference type="InterPro" id="IPR023617">
    <property type="entry name" value="Tyr-tRNA-ligase_arc/euk-type"/>
</dbReference>
<reference evidence="11" key="1">
    <citation type="submission" date="2025-08" db="UniProtKB">
        <authorList>
            <consortium name="RefSeq"/>
        </authorList>
    </citation>
    <scope>IDENTIFICATION</scope>
</reference>
<evidence type="ECO:0000256" key="1">
    <source>
        <dbReference type="ARBA" id="ARBA00013160"/>
    </source>
</evidence>
<comment type="catalytic activity">
    <reaction evidence="8 9">
        <text>tRNA(Tyr) + L-tyrosine + ATP = L-tyrosyl-tRNA(Tyr) + AMP + diphosphate + H(+)</text>
        <dbReference type="Rhea" id="RHEA:10220"/>
        <dbReference type="Rhea" id="RHEA-COMP:9706"/>
        <dbReference type="Rhea" id="RHEA-COMP:9707"/>
        <dbReference type="ChEBI" id="CHEBI:15378"/>
        <dbReference type="ChEBI" id="CHEBI:30616"/>
        <dbReference type="ChEBI" id="CHEBI:33019"/>
        <dbReference type="ChEBI" id="CHEBI:58315"/>
        <dbReference type="ChEBI" id="CHEBI:78442"/>
        <dbReference type="ChEBI" id="CHEBI:78536"/>
        <dbReference type="ChEBI" id="CHEBI:456215"/>
        <dbReference type="EC" id="6.1.1.1"/>
    </reaction>
</comment>
<keyword evidence="6 9" id="KW-0030">Aminoacyl-tRNA synthetase</keyword>
<dbReference type="Gene3D" id="1.10.240.10">
    <property type="entry name" value="Tyrosyl-Transfer RNA Synthetase"/>
    <property type="match status" value="1"/>
</dbReference>
<dbReference type="GO" id="GO:0016874">
    <property type="term" value="F:ligase activity"/>
    <property type="evidence" value="ECO:0007669"/>
    <property type="project" value="UniProtKB-KW"/>
</dbReference>
<keyword evidence="4 9" id="KW-0067">ATP-binding</keyword>
<protein>
    <recommendedName>
        <fullName evidence="1 9">Tyrosine--tRNA ligase</fullName>
        <ecNumber evidence="1 9">6.1.1.1</ecNumber>
    </recommendedName>
    <alternativeName>
        <fullName evidence="7 9">Tyrosyl-tRNA synthetase</fullName>
    </alternativeName>
</protein>
<dbReference type="Gene3D" id="3.40.50.620">
    <property type="entry name" value="HUPs"/>
    <property type="match status" value="1"/>
</dbReference>